<dbReference type="EMBL" id="CP011801">
    <property type="protein sequence ID" value="ALA59397.1"/>
    <property type="molecule type" value="Genomic_DNA"/>
</dbReference>
<evidence type="ECO:0000259" key="4">
    <source>
        <dbReference type="SMART" id="SM00228"/>
    </source>
</evidence>
<reference evidence="5 6" key="1">
    <citation type="journal article" date="2015" name="Proc. Natl. Acad. Sci. U.S.A.">
        <title>Expanded metabolic versatility of ubiquitous nitrite-oxidizing bacteria from the genus Nitrospira.</title>
        <authorList>
            <person name="Koch H."/>
            <person name="Lucker S."/>
            <person name="Albertsen M."/>
            <person name="Kitzinger K."/>
            <person name="Herbold C."/>
            <person name="Spieck E."/>
            <person name="Nielsen P.H."/>
            <person name="Wagner M."/>
            <person name="Daims H."/>
        </authorList>
    </citation>
    <scope>NUCLEOTIDE SEQUENCE [LARGE SCALE GENOMIC DNA]</scope>
    <source>
        <strain evidence="5 6">NSP M-1</strain>
    </source>
</reference>
<evidence type="ECO:0000256" key="1">
    <source>
        <dbReference type="ARBA" id="ARBA00022670"/>
    </source>
</evidence>
<dbReference type="Proteomes" id="UP000069205">
    <property type="component" value="Chromosome"/>
</dbReference>
<dbReference type="PATRIC" id="fig|42253.5.peg.2955"/>
<sequence>MTTKQFSARDCLVPILAAVLWWPGLTLAAGAGTDRPDEEQAVRVYREVVPATVFITSSFSSGSGRRATIGSGFLVDDAGTIVTNAHVVHGAHTVTVKMYDGQRVRAEVLGIDTYSDVAVLRLHELKGKVPFLRFGASDSLRIGQRTLVIGNPYGLGFGLSTGIISGLDRLPPGLSLTEARVPLIQTTAPINPGDSGGPLVASDGRVIGITTAMLSGTQNIGFAVPVNIVKDVAAKLKATGQVRRPWVGVGGKFVTEEIRELFVLPLADGLLVEEVYPGSPADDAGIQPGTVDVTVAGEPWMMGGDLIVSMQGQPIRKTEEFVALLGTLKIGDALTVELLRDRLRKRVSMVVGERPHALSIIVPVPDRSSPTLLPRAWHGDATDADSPVASGGGFYGDK</sequence>
<proteinExistence type="predicted"/>
<dbReference type="KEGG" id="nmv:NITMOv2_2992"/>
<gene>
    <name evidence="5" type="ORF">NITMOv2_2992</name>
</gene>
<dbReference type="Gene3D" id="2.40.10.120">
    <property type="match status" value="1"/>
</dbReference>
<evidence type="ECO:0000313" key="5">
    <source>
        <dbReference type="EMBL" id="ALA59397.1"/>
    </source>
</evidence>
<dbReference type="InterPro" id="IPR051201">
    <property type="entry name" value="Chloro_Bact_Ser_Proteases"/>
</dbReference>
<dbReference type="OrthoDB" id="9788136at2"/>
<evidence type="ECO:0000256" key="3">
    <source>
        <dbReference type="SAM" id="MobiDB-lite"/>
    </source>
</evidence>
<dbReference type="InterPro" id="IPR001940">
    <property type="entry name" value="Peptidase_S1C"/>
</dbReference>
<dbReference type="SUPFAM" id="SSF50156">
    <property type="entry name" value="PDZ domain-like"/>
    <property type="match status" value="1"/>
</dbReference>
<name>A0A0K2GFM0_NITMO</name>
<dbReference type="PANTHER" id="PTHR43343:SF3">
    <property type="entry name" value="PROTEASE DO-LIKE 8, CHLOROPLASTIC"/>
    <property type="match status" value="1"/>
</dbReference>
<keyword evidence="6" id="KW-1185">Reference proteome</keyword>
<dbReference type="PRINTS" id="PR00834">
    <property type="entry name" value="PROTEASES2C"/>
</dbReference>
<accession>A0A0K2GFM0</accession>
<dbReference type="GO" id="GO:0006508">
    <property type="term" value="P:proteolysis"/>
    <property type="evidence" value="ECO:0007669"/>
    <property type="project" value="UniProtKB-KW"/>
</dbReference>
<dbReference type="InterPro" id="IPR036034">
    <property type="entry name" value="PDZ_sf"/>
</dbReference>
<dbReference type="AlphaFoldDB" id="A0A0K2GFM0"/>
<dbReference type="GO" id="GO:0004252">
    <property type="term" value="F:serine-type endopeptidase activity"/>
    <property type="evidence" value="ECO:0007669"/>
    <property type="project" value="InterPro"/>
</dbReference>
<dbReference type="Pfam" id="PF13365">
    <property type="entry name" value="Trypsin_2"/>
    <property type="match status" value="1"/>
</dbReference>
<dbReference type="InterPro" id="IPR001478">
    <property type="entry name" value="PDZ"/>
</dbReference>
<evidence type="ECO:0000256" key="2">
    <source>
        <dbReference type="ARBA" id="ARBA00022801"/>
    </source>
</evidence>
<dbReference type="Pfam" id="PF13180">
    <property type="entry name" value="PDZ_2"/>
    <property type="match status" value="1"/>
</dbReference>
<keyword evidence="1" id="KW-0645">Protease</keyword>
<protein>
    <submittedName>
        <fullName evidence="5">Putative Serine/cysteine peptidase, trypsin-like</fullName>
    </submittedName>
</protein>
<dbReference type="RefSeq" id="WP_053380415.1">
    <property type="nucleotide sequence ID" value="NZ_CP011801.1"/>
</dbReference>
<organism evidence="5 6">
    <name type="scientific">Nitrospira moscoviensis</name>
    <dbReference type="NCBI Taxonomy" id="42253"/>
    <lineage>
        <taxon>Bacteria</taxon>
        <taxon>Pseudomonadati</taxon>
        <taxon>Nitrospirota</taxon>
        <taxon>Nitrospiria</taxon>
        <taxon>Nitrospirales</taxon>
        <taxon>Nitrospiraceae</taxon>
        <taxon>Nitrospira</taxon>
    </lineage>
</organism>
<feature type="domain" description="PDZ" evidence="4">
    <location>
        <begin position="247"/>
        <end position="342"/>
    </location>
</feature>
<keyword evidence="2" id="KW-0378">Hydrolase</keyword>
<feature type="region of interest" description="Disordered" evidence="3">
    <location>
        <begin position="376"/>
        <end position="398"/>
    </location>
</feature>
<dbReference type="SUPFAM" id="SSF50494">
    <property type="entry name" value="Trypsin-like serine proteases"/>
    <property type="match status" value="1"/>
</dbReference>
<dbReference type="SMART" id="SM00228">
    <property type="entry name" value="PDZ"/>
    <property type="match status" value="1"/>
</dbReference>
<dbReference type="PANTHER" id="PTHR43343">
    <property type="entry name" value="PEPTIDASE S12"/>
    <property type="match status" value="1"/>
</dbReference>
<dbReference type="Gene3D" id="2.30.42.10">
    <property type="match status" value="1"/>
</dbReference>
<evidence type="ECO:0000313" key="6">
    <source>
        <dbReference type="Proteomes" id="UP000069205"/>
    </source>
</evidence>
<dbReference type="STRING" id="42253.NITMOv2_2992"/>
<dbReference type="InterPro" id="IPR009003">
    <property type="entry name" value="Peptidase_S1_PA"/>
</dbReference>
<dbReference type="CDD" id="cd06779">
    <property type="entry name" value="cpPDZ_Deg_HtrA-like"/>
    <property type="match status" value="1"/>
</dbReference>